<dbReference type="SMART" id="SM00225">
    <property type="entry name" value="BTB"/>
    <property type="match status" value="1"/>
</dbReference>
<evidence type="ECO:0000259" key="1">
    <source>
        <dbReference type="PROSITE" id="PS50097"/>
    </source>
</evidence>
<gene>
    <name evidence="2" type="ORF">C1645_823150</name>
</gene>
<dbReference type="OrthoDB" id="2315116at2759"/>
<dbReference type="PANTHER" id="PTHR24410">
    <property type="entry name" value="HL07962P-RELATED"/>
    <property type="match status" value="1"/>
</dbReference>
<reference evidence="2 3" key="1">
    <citation type="submission" date="2018-06" db="EMBL/GenBank/DDBJ databases">
        <title>Comparative genomics reveals the genomic features of Rhizophagus irregularis, R. cerebriforme, R. diaphanum and Gigaspora rosea, and their symbiotic lifestyle signature.</title>
        <authorList>
            <person name="Morin E."/>
            <person name="San Clemente H."/>
            <person name="Chen E.C.H."/>
            <person name="De La Providencia I."/>
            <person name="Hainaut M."/>
            <person name="Kuo A."/>
            <person name="Kohler A."/>
            <person name="Murat C."/>
            <person name="Tang N."/>
            <person name="Roy S."/>
            <person name="Loubradou J."/>
            <person name="Henrissat B."/>
            <person name="Grigoriev I.V."/>
            <person name="Corradi N."/>
            <person name="Roux C."/>
            <person name="Martin F.M."/>
        </authorList>
    </citation>
    <scope>NUCLEOTIDE SEQUENCE [LARGE SCALE GENOMIC DNA]</scope>
    <source>
        <strain evidence="2 3">DAOM 227022</strain>
    </source>
</reference>
<organism evidence="2 3">
    <name type="scientific">Glomus cerebriforme</name>
    <dbReference type="NCBI Taxonomy" id="658196"/>
    <lineage>
        <taxon>Eukaryota</taxon>
        <taxon>Fungi</taxon>
        <taxon>Fungi incertae sedis</taxon>
        <taxon>Mucoromycota</taxon>
        <taxon>Glomeromycotina</taxon>
        <taxon>Glomeromycetes</taxon>
        <taxon>Glomerales</taxon>
        <taxon>Glomeraceae</taxon>
        <taxon>Glomus</taxon>
    </lineage>
</organism>
<evidence type="ECO:0000313" key="3">
    <source>
        <dbReference type="Proteomes" id="UP000265703"/>
    </source>
</evidence>
<keyword evidence="3" id="KW-1185">Reference proteome</keyword>
<dbReference type="EMBL" id="QKYT01000176">
    <property type="protein sequence ID" value="RIA90616.1"/>
    <property type="molecule type" value="Genomic_DNA"/>
</dbReference>
<dbReference type="Pfam" id="PF00651">
    <property type="entry name" value="BTB"/>
    <property type="match status" value="1"/>
</dbReference>
<feature type="domain" description="BTB" evidence="1">
    <location>
        <begin position="27"/>
        <end position="99"/>
    </location>
</feature>
<protein>
    <submittedName>
        <fullName evidence="2">BTB/POZ protein</fullName>
    </submittedName>
</protein>
<sequence length="268" mass="31626">MAYNLWPELSKDLSSLLDENNDDYNDCNVIIKVGDNEKEFYAHSYILRSRSDYFRKALSKKWANCNENGKIILSKPNMKPKVFHTILEYVYSGSINFDELDPQITLEILVASDEFMLESLIDTIQTYMIDKQSEWLQLNMSVDFSQLEESALTYVLKRDDLELEEIEIWENDRTEWTNDDLLALKNKLQNCLSFIRFFQIPSEQYYKHVKIPFQVILPENLDNDIIKYRFNPQANLNTQILPPRITSFPFDSEIINFKDASRIAGWID</sequence>
<dbReference type="SUPFAM" id="SSF54695">
    <property type="entry name" value="POZ domain"/>
    <property type="match status" value="1"/>
</dbReference>
<dbReference type="InterPro" id="IPR000210">
    <property type="entry name" value="BTB/POZ_dom"/>
</dbReference>
<proteinExistence type="predicted"/>
<evidence type="ECO:0000313" key="2">
    <source>
        <dbReference type="EMBL" id="RIA90616.1"/>
    </source>
</evidence>
<comment type="caution">
    <text evidence="2">The sequence shown here is derived from an EMBL/GenBank/DDBJ whole genome shotgun (WGS) entry which is preliminary data.</text>
</comment>
<dbReference type="PANTHER" id="PTHR24410:SF23">
    <property type="entry name" value="BTB DOMAIN-CONTAINING PROTEIN-RELATED"/>
    <property type="match status" value="1"/>
</dbReference>
<dbReference type="InterPro" id="IPR051481">
    <property type="entry name" value="BTB-POZ/Galectin-3-binding"/>
</dbReference>
<dbReference type="Proteomes" id="UP000265703">
    <property type="component" value="Unassembled WGS sequence"/>
</dbReference>
<dbReference type="InterPro" id="IPR011333">
    <property type="entry name" value="SKP1/BTB/POZ_sf"/>
</dbReference>
<name>A0A397T162_9GLOM</name>
<accession>A0A397T162</accession>
<dbReference type="AlphaFoldDB" id="A0A397T162"/>
<dbReference type="PROSITE" id="PS50097">
    <property type="entry name" value="BTB"/>
    <property type="match status" value="1"/>
</dbReference>
<dbReference type="Gene3D" id="3.30.710.10">
    <property type="entry name" value="Potassium Channel Kv1.1, Chain A"/>
    <property type="match status" value="1"/>
</dbReference>